<evidence type="ECO:0000313" key="4">
    <source>
        <dbReference type="Proteomes" id="UP000186108"/>
    </source>
</evidence>
<dbReference type="GO" id="GO:0006313">
    <property type="term" value="P:DNA transposition"/>
    <property type="evidence" value="ECO:0007669"/>
    <property type="project" value="InterPro"/>
</dbReference>
<dbReference type="AlphaFoldDB" id="A0A1B1K5V3"/>
<dbReference type="NCBIfam" id="NF033592">
    <property type="entry name" value="transpos_IS4_1"/>
    <property type="match status" value="1"/>
</dbReference>
<dbReference type="InterPro" id="IPR024473">
    <property type="entry name" value="Transposases_IS4_N"/>
</dbReference>
<dbReference type="Gene3D" id="3.90.350.10">
    <property type="entry name" value="Transposase Inhibitor Protein From Tn5, Chain A, domain 1"/>
    <property type="match status" value="1"/>
</dbReference>
<dbReference type="GO" id="GO:0004803">
    <property type="term" value="F:transposase activity"/>
    <property type="evidence" value="ECO:0007669"/>
    <property type="project" value="InterPro"/>
</dbReference>
<feature type="domain" description="Transposase IS4 N-terminal" evidence="2">
    <location>
        <begin position="2"/>
        <end position="63"/>
    </location>
</feature>
<reference evidence="3 4" key="1">
    <citation type="submission" date="2014-07" db="EMBL/GenBank/DDBJ databases">
        <authorList>
            <person name="Zhang J.E."/>
            <person name="Yang H."/>
            <person name="Guo J."/>
            <person name="Deng Z."/>
            <person name="Luo H."/>
            <person name="Luo M."/>
            <person name="Zhao B."/>
        </authorList>
    </citation>
    <scope>NUCLEOTIDE SEQUENCE [LARGE SCALE GENOMIC DNA]</scope>
    <source>
        <strain evidence="3 4">1CP</strain>
    </source>
</reference>
<dbReference type="PATRIC" id="fig|37919.13.peg.3410"/>
<sequence>MTAYFAIGMALNSEGSYEDVFEQLTDGLSWSSSWSQSWSPPTKSAIFQARSRLGYEPVRELFRRVARPLADTDTPGSWLAGRRLVALDGTCLDLPDTPANAEHFGRPASSRGEKSAFPQARLVAVAECGTHAVFDAAIGPCRTSERELAHDLMDTLEPGMLLLADRGLYGFDMWTRAAATGADLLWRVTSTLSPRHLETLDDGSWLAQIIPTSGKNRQQRTPLTVRVIDYTLDDGRENPEQYRLLTTILDPSDAPAEELALAYAQRWEIENTFDELKTHQRGPRAVLRSKSPPLVRQEIWGHLCCHYAIRTLMRDAATAGRHDPDRMSFVTALRITRRSLSHSSFSPS</sequence>
<dbReference type="Pfam" id="PF01609">
    <property type="entry name" value="DDE_Tnp_1"/>
    <property type="match status" value="1"/>
</dbReference>
<name>A0A1B1K5V3_RHOOP</name>
<evidence type="ECO:0000313" key="3">
    <source>
        <dbReference type="EMBL" id="ANS27985.1"/>
    </source>
</evidence>
<proteinExistence type="predicted"/>
<dbReference type="EMBL" id="CP009111">
    <property type="protein sequence ID" value="ANS27985.1"/>
    <property type="molecule type" value="Genomic_DNA"/>
</dbReference>
<accession>A0A1B1K5V3</accession>
<feature type="domain" description="Transposase IS4-like" evidence="1">
    <location>
        <begin position="81"/>
        <end position="306"/>
    </location>
</feature>
<dbReference type="InterPro" id="IPR002559">
    <property type="entry name" value="Transposase_11"/>
</dbReference>
<evidence type="ECO:0000259" key="2">
    <source>
        <dbReference type="Pfam" id="PF13006"/>
    </source>
</evidence>
<dbReference type="Proteomes" id="UP000186108">
    <property type="component" value="Chromosome"/>
</dbReference>
<gene>
    <name evidence="3" type="ORF">R1CP_16485</name>
</gene>
<dbReference type="PANTHER" id="PTHR37529">
    <property type="entry name" value="TRANSPOSASE INSG FOR INSERTION SEQUENCE ELEMENT IS4-RELATED"/>
    <property type="match status" value="1"/>
</dbReference>
<dbReference type="Pfam" id="PF13006">
    <property type="entry name" value="Nterm_IS4"/>
    <property type="match status" value="1"/>
</dbReference>
<protein>
    <submittedName>
        <fullName evidence="3">Transposase DDE domain protein</fullName>
    </submittedName>
</protein>
<dbReference type="SUPFAM" id="SSF53098">
    <property type="entry name" value="Ribonuclease H-like"/>
    <property type="match status" value="1"/>
</dbReference>
<dbReference type="InterPro" id="IPR047952">
    <property type="entry name" value="Transpos_IS4"/>
</dbReference>
<organism evidence="3 4">
    <name type="scientific">Rhodococcus opacus</name>
    <name type="common">Nocardia opaca</name>
    <dbReference type="NCBI Taxonomy" id="37919"/>
    <lineage>
        <taxon>Bacteria</taxon>
        <taxon>Bacillati</taxon>
        <taxon>Actinomycetota</taxon>
        <taxon>Actinomycetes</taxon>
        <taxon>Mycobacteriales</taxon>
        <taxon>Nocardiaceae</taxon>
        <taxon>Rhodococcus</taxon>
    </lineage>
</organism>
<evidence type="ECO:0000259" key="1">
    <source>
        <dbReference type="Pfam" id="PF01609"/>
    </source>
</evidence>
<dbReference type="PANTHER" id="PTHR37529:SF1">
    <property type="entry name" value="TRANSPOSASE INSG FOR INSERTION SEQUENCE ELEMENT IS4-RELATED"/>
    <property type="match status" value="1"/>
</dbReference>
<dbReference type="GO" id="GO:0003677">
    <property type="term" value="F:DNA binding"/>
    <property type="evidence" value="ECO:0007669"/>
    <property type="project" value="InterPro"/>
</dbReference>
<dbReference type="InterPro" id="IPR012337">
    <property type="entry name" value="RNaseH-like_sf"/>
</dbReference>